<dbReference type="InterPro" id="IPR031009">
    <property type="entry name" value="Tcm_partner"/>
</dbReference>
<evidence type="ECO:0000313" key="2">
    <source>
        <dbReference type="Proteomes" id="UP000001591"/>
    </source>
</evidence>
<keyword evidence="2" id="KW-1185">Reference proteome</keyword>
<dbReference type="EMBL" id="CP000613">
    <property type="protein sequence ID" value="ACI97543.1"/>
    <property type="molecule type" value="Genomic_DNA"/>
</dbReference>
<reference evidence="1 2" key="1">
    <citation type="journal article" date="2010" name="BMC Genomics">
        <title>Metabolic flexibility revealed in the genome of the cyst-forming alpha-1 proteobacterium Rhodospirillum centenum.</title>
        <authorList>
            <person name="Lu Y.K."/>
            <person name="Marden J."/>
            <person name="Han M."/>
            <person name="Swingley W.D."/>
            <person name="Mastrian S.D."/>
            <person name="Chowdhury S.R."/>
            <person name="Hao J."/>
            <person name="Helmy T."/>
            <person name="Kim S."/>
            <person name="Kurdoglu A.A."/>
            <person name="Matthies H.J."/>
            <person name="Rollo D."/>
            <person name="Stothard P."/>
            <person name="Blankenship R.E."/>
            <person name="Bauer C.E."/>
            <person name="Touchman J.W."/>
        </authorList>
    </citation>
    <scope>NUCLEOTIDE SEQUENCE [LARGE SCALE GENOMIC DNA]</scope>
    <source>
        <strain evidence="2">ATCC 51521 / SW</strain>
    </source>
</reference>
<proteinExistence type="predicted"/>
<protein>
    <recommendedName>
        <fullName evidence="3">Three-Cys-motif partner protein TcmP</fullName>
    </recommendedName>
</protein>
<dbReference type="OrthoDB" id="7838592at2"/>
<organism evidence="1 2">
    <name type="scientific">Rhodospirillum centenum (strain ATCC 51521 / SW)</name>
    <dbReference type="NCBI Taxonomy" id="414684"/>
    <lineage>
        <taxon>Bacteria</taxon>
        <taxon>Pseudomonadati</taxon>
        <taxon>Pseudomonadota</taxon>
        <taxon>Alphaproteobacteria</taxon>
        <taxon>Rhodospirillales</taxon>
        <taxon>Rhodospirillaceae</taxon>
        <taxon>Rhodospirillum</taxon>
    </lineage>
</organism>
<evidence type="ECO:0008006" key="3">
    <source>
        <dbReference type="Google" id="ProtNLM"/>
    </source>
</evidence>
<name>B6IQ07_RHOCS</name>
<dbReference type="AlphaFoldDB" id="B6IQ07"/>
<dbReference type="NCBIfam" id="TIGR04474">
    <property type="entry name" value="tcm_partner"/>
    <property type="match status" value="1"/>
</dbReference>
<evidence type="ECO:0000313" key="1">
    <source>
        <dbReference type="EMBL" id="ACI97543.1"/>
    </source>
</evidence>
<dbReference type="STRING" id="414684.RC1_0094"/>
<dbReference type="RefSeq" id="WP_012565334.1">
    <property type="nucleotide sequence ID" value="NC_011420.2"/>
</dbReference>
<dbReference type="Proteomes" id="UP000001591">
    <property type="component" value="Chromosome"/>
</dbReference>
<sequence length="273" mass="30188">MGALINGDDGLPAEEVGTWAKEKHDRLRRYLDISRAARNKFLTGAARSATFIDLFCGPGRAQVKETGEWIDGSAVAAWKISQNGGAPFSDIYVADIDDDRRKATVERLNRLKAPVRELSGSAADAAAELAGVINRYGLHFAFIDPFSLGALDFRIIQSLATLKRIDMLIHVSAMDLQRNLGINLGQDGSAFDSFAPGWREKVDLARPQQAIRQQVVEYWRDLVAGLGKKPSTRMELITGNTGQRLYWLLLAAENELAHKFWSVATDNGQRSLF</sequence>
<dbReference type="KEGG" id="rce:RC1_0094"/>
<dbReference type="eggNOG" id="COG1028">
    <property type="taxonomic scope" value="Bacteria"/>
</dbReference>
<gene>
    <name evidence="1" type="ordered locus">RC1_0094</name>
</gene>
<accession>B6IQ07</accession>
<dbReference type="HOGENOM" id="CLU_088512_0_0_5"/>